<dbReference type="Proteomes" id="UP000438182">
    <property type="component" value="Unassembled WGS sequence"/>
</dbReference>
<dbReference type="AlphaFoldDB" id="A0A6I4P7V2"/>
<organism evidence="1 2">
    <name type="scientific">Agromyces seonyuensis</name>
    <dbReference type="NCBI Taxonomy" id="2662446"/>
    <lineage>
        <taxon>Bacteria</taxon>
        <taxon>Bacillati</taxon>
        <taxon>Actinomycetota</taxon>
        <taxon>Actinomycetes</taxon>
        <taxon>Micrococcales</taxon>
        <taxon>Microbacteriaceae</taxon>
        <taxon>Agromyces</taxon>
    </lineage>
</organism>
<proteinExistence type="predicted"/>
<name>A0A6I4P7V2_9MICO</name>
<protein>
    <submittedName>
        <fullName evidence="1">Uncharacterized protein</fullName>
    </submittedName>
</protein>
<reference evidence="1 2" key="1">
    <citation type="submission" date="2019-12" db="EMBL/GenBank/DDBJ databases">
        <authorList>
            <person name="Kim Y.S."/>
        </authorList>
    </citation>
    <scope>NUCLEOTIDE SEQUENCE [LARGE SCALE GENOMIC DNA]</scope>
    <source>
        <strain evidence="1 2">MMS17-SY077</strain>
    </source>
</reference>
<keyword evidence="2" id="KW-1185">Reference proteome</keyword>
<sequence>MSAEPTGAAAPVDAPALTLLPGALGAPVCEGDACTFPGFEDAPVVPADRAV</sequence>
<gene>
    <name evidence="1" type="ORF">GB864_15615</name>
</gene>
<evidence type="ECO:0000313" key="2">
    <source>
        <dbReference type="Proteomes" id="UP000438182"/>
    </source>
</evidence>
<evidence type="ECO:0000313" key="1">
    <source>
        <dbReference type="EMBL" id="MWB99974.1"/>
    </source>
</evidence>
<accession>A0A6I4P7V2</accession>
<dbReference type="EMBL" id="WSTA01000091">
    <property type="protein sequence ID" value="MWB99974.1"/>
    <property type="molecule type" value="Genomic_DNA"/>
</dbReference>
<dbReference type="RefSeq" id="WP_160426628.1">
    <property type="nucleotide sequence ID" value="NZ_WSTA01000091.1"/>
</dbReference>
<comment type="caution">
    <text evidence="1">The sequence shown here is derived from an EMBL/GenBank/DDBJ whole genome shotgun (WGS) entry which is preliminary data.</text>
</comment>